<evidence type="ECO:0000256" key="2">
    <source>
        <dbReference type="ARBA" id="ARBA00022679"/>
    </source>
</evidence>
<dbReference type="PANTHER" id="PTHR21432">
    <property type="entry name" value="ACETYL-COA HYDROLASE-RELATED"/>
    <property type="match status" value="1"/>
</dbReference>
<feature type="domain" description="Acetyl-CoA hydrolase/transferase C-terminal" evidence="4">
    <location>
        <begin position="252"/>
        <end position="402"/>
    </location>
</feature>
<evidence type="ECO:0000256" key="1">
    <source>
        <dbReference type="ARBA" id="ARBA00009632"/>
    </source>
</evidence>
<keyword evidence="2" id="KW-0808">Transferase</keyword>
<dbReference type="AlphaFoldDB" id="A0A2N3YM32"/>
<keyword evidence="5" id="KW-0378">Hydrolase</keyword>
<comment type="similarity">
    <text evidence="1">Belongs to the acetyl-CoA hydrolase/transferase family.</text>
</comment>
<evidence type="ECO:0000313" key="5">
    <source>
        <dbReference type="EMBL" id="PKW27869.1"/>
    </source>
</evidence>
<dbReference type="InterPro" id="IPR037171">
    <property type="entry name" value="NagB/RpiA_transferase-like"/>
</dbReference>
<dbReference type="SUPFAM" id="SSF100950">
    <property type="entry name" value="NagB/RpiA/CoA transferase-like"/>
    <property type="match status" value="2"/>
</dbReference>
<dbReference type="Pfam" id="PF13336">
    <property type="entry name" value="AcetylCoA_hyd_C"/>
    <property type="match status" value="1"/>
</dbReference>
<name>A0A2N3YM32_9MICO</name>
<dbReference type="OrthoDB" id="9801795at2"/>
<dbReference type="Proteomes" id="UP000233781">
    <property type="component" value="Unassembled WGS sequence"/>
</dbReference>
<dbReference type="GO" id="GO:0008775">
    <property type="term" value="F:acetate CoA-transferase activity"/>
    <property type="evidence" value="ECO:0007669"/>
    <property type="project" value="InterPro"/>
</dbReference>
<dbReference type="GO" id="GO:0016787">
    <property type="term" value="F:hydrolase activity"/>
    <property type="evidence" value="ECO:0007669"/>
    <property type="project" value="UniProtKB-KW"/>
</dbReference>
<sequence>MRTVGTDELGRHLAALPGRPRVVVSGNVAVPWEVVRLLDAHCESYVLHALNAPAGIPDRPGVTAETCFVGPGMRRHSDLSYVPSRLSMVPVLYRGPLAPDVVVVHCAPPRDGMLSLGIEVNVLPAAVEACRARSGLVVAVVNEAMPYTGGDALLDVTAVDLAVEVTAPLPSLAPPAPDDDSRLIGERVASRVGDGATLQAGIGSIPDATIAALAERRGLRVWTEMFSDGVVALDRAGALDPDHPLITSFLFGSDELYAWADGNPRVRMTRTETTNDPALIARQRAMTSVNSALEVDLFGQANASRIDARIHSGFGGQTDFVVGALHSPGGQAFIALRSWHPKADCSTVVPLLDEPVTSVQQSAVVTEQGIAELYGHDQRAQCRHLIRDAAHPRVRDELWEEARALGLA</sequence>
<comment type="caution">
    <text evidence="5">The sequence shown here is derived from an EMBL/GenBank/DDBJ whole genome shotgun (WGS) entry which is preliminary data.</text>
</comment>
<evidence type="ECO:0000313" key="6">
    <source>
        <dbReference type="Proteomes" id="UP000233781"/>
    </source>
</evidence>
<protein>
    <submittedName>
        <fullName evidence="5">Acyl-CoA hydrolase</fullName>
    </submittedName>
</protein>
<dbReference type="PANTHER" id="PTHR21432:SF20">
    <property type="entry name" value="ACETYL-COA HYDROLASE"/>
    <property type="match status" value="1"/>
</dbReference>
<evidence type="ECO:0000259" key="4">
    <source>
        <dbReference type="Pfam" id="PF13336"/>
    </source>
</evidence>
<dbReference type="Gene3D" id="3.30.750.70">
    <property type="entry name" value="4-hydroxybutyrate coenzyme like domains"/>
    <property type="match status" value="1"/>
</dbReference>
<reference evidence="5 6" key="1">
    <citation type="submission" date="2017-12" db="EMBL/GenBank/DDBJ databases">
        <title>Sequencing the genomes of 1000 Actinobacteria strains.</title>
        <authorList>
            <person name="Klenk H.-P."/>
        </authorList>
    </citation>
    <scope>NUCLEOTIDE SEQUENCE [LARGE SCALE GENOMIC DNA]</scope>
    <source>
        <strain evidence="5 6">DSM 12806</strain>
    </source>
</reference>
<dbReference type="Pfam" id="PF02550">
    <property type="entry name" value="AcetylCoA_hydro"/>
    <property type="match status" value="1"/>
</dbReference>
<proteinExistence type="inferred from homology"/>
<keyword evidence="6" id="KW-1185">Reference proteome</keyword>
<dbReference type="Gene3D" id="3.40.1080.20">
    <property type="entry name" value="Acetyl-CoA hydrolase/transferase C-terminal domain"/>
    <property type="match status" value="1"/>
</dbReference>
<dbReference type="GO" id="GO:0006083">
    <property type="term" value="P:acetate metabolic process"/>
    <property type="evidence" value="ECO:0007669"/>
    <property type="project" value="InterPro"/>
</dbReference>
<feature type="domain" description="Acetyl-CoA hydrolase/transferase N-terminal" evidence="3">
    <location>
        <begin position="75"/>
        <end position="160"/>
    </location>
</feature>
<accession>A0A2N3YM32</accession>
<dbReference type="RefSeq" id="WP_101396230.1">
    <property type="nucleotide sequence ID" value="NZ_PJNE01000001.1"/>
</dbReference>
<dbReference type="Gene3D" id="3.40.1080.10">
    <property type="entry name" value="Glutaconate Coenzyme A-transferase"/>
    <property type="match status" value="1"/>
</dbReference>
<evidence type="ECO:0000259" key="3">
    <source>
        <dbReference type="Pfam" id="PF02550"/>
    </source>
</evidence>
<dbReference type="InterPro" id="IPR003702">
    <property type="entry name" value="ActCoA_hydro_N"/>
</dbReference>
<dbReference type="EMBL" id="PJNE01000001">
    <property type="protein sequence ID" value="PKW27869.1"/>
    <property type="molecule type" value="Genomic_DNA"/>
</dbReference>
<gene>
    <name evidence="5" type="ORF">ATL31_2720</name>
</gene>
<dbReference type="InterPro" id="IPR046433">
    <property type="entry name" value="ActCoA_hydro"/>
</dbReference>
<dbReference type="InterPro" id="IPR026888">
    <property type="entry name" value="AcetylCoA_hyd_C"/>
</dbReference>
<dbReference type="InterPro" id="IPR038460">
    <property type="entry name" value="AcetylCoA_hyd_C_sf"/>
</dbReference>
<organism evidence="5 6">
    <name type="scientific">Phycicoccus duodecadis</name>
    <dbReference type="NCBI Taxonomy" id="173053"/>
    <lineage>
        <taxon>Bacteria</taxon>
        <taxon>Bacillati</taxon>
        <taxon>Actinomycetota</taxon>
        <taxon>Actinomycetes</taxon>
        <taxon>Micrococcales</taxon>
        <taxon>Intrasporangiaceae</taxon>
        <taxon>Phycicoccus</taxon>
    </lineage>
</organism>